<feature type="domain" description="Reverse transcriptase Ty1/copia-type" evidence="4">
    <location>
        <begin position="985"/>
        <end position="1054"/>
    </location>
</feature>
<dbReference type="Pfam" id="PF18578">
    <property type="entry name" value="Raf1_N"/>
    <property type="match status" value="1"/>
</dbReference>
<evidence type="ECO:0000259" key="8">
    <source>
        <dbReference type="Pfam" id="PF25597"/>
    </source>
</evidence>
<proteinExistence type="inferred from homology"/>
<evidence type="ECO:0000313" key="10">
    <source>
        <dbReference type="Proteomes" id="UP000436088"/>
    </source>
</evidence>
<evidence type="ECO:0000256" key="2">
    <source>
        <dbReference type="SAM" id="MobiDB-lite"/>
    </source>
</evidence>
<dbReference type="Pfam" id="PF18579">
    <property type="entry name" value="Raf1_HTH"/>
    <property type="match status" value="1"/>
</dbReference>
<dbReference type="Pfam" id="PF07727">
    <property type="entry name" value="RVT_2"/>
    <property type="match status" value="2"/>
</dbReference>
<dbReference type="GO" id="GO:0009507">
    <property type="term" value="C:chloroplast"/>
    <property type="evidence" value="ECO:0007669"/>
    <property type="project" value="TreeGrafter"/>
</dbReference>
<dbReference type="InterPro" id="IPR027923">
    <property type="entry name" value="Hydrophob_seed_dom"/>
</dbReference>
<dbReference type="InterPro" id="IPR040781">
    <property type="entry name" value="Raf1_HTH"/>
</dbReference>
<sequence length="1483" mass="163853">MVSTFKVSAVLLFLSFNLLFFVLVTSSGDPSDEVGGNSDDTSDNSSTSTSSRDRFVIRPGIGTLMPTAGPSDRGLVDLEASVCLCTAIRANVLDIIKLDVPISLSLLLNDCERGTSTDYLHPYSPTTTPQSQQQQLYQPFRPPPSPLPTKFRLLNALGRLNVLTNRLGLWFEFEPLIPSLYQEVFSPPSIEEITGISGVEQNTLIVASHVRTSLVETYTNESLISFFDIGGVELLHETRLLSSSQRAEVVRYIVENKLDAKGAQDLARAMKDFPRRQLDKGWGSFDYNLPGDCLLFMYYIFRSVFLPNMVDLMADTTRDENSSQINSSTSCTPTRREHISVILAGLTMEFESVIAIASREQVSLDTLIEMLLACETRHKMFLGEGLSTNAVQLKPDVELSVKDYIDDHSSQVRDQQGGGYRGRGRGRSYNSNRPQCQLCGKFGHVVQKCYHRFDHGYFGVGDSSTLAGSYSKRSNGSGVDQHQPSTRGYTYTVNTITYHGFVPAPSPYLYLVSSIASRASFFSPTAFGYYPSYGFAVGSPNDGSSSSVVRQNPFLTPPTPASFVLMLPSSGVQTLLKPTNDVVWYPDTGATHHVINDPSVFHSSMVYTGDNDLHIGNGDGIKISHCVVKDAQTRQVLLRGRLTDEGLYQLLPCAEICSNAQLNHVSMTSDPMDMWHRHLGHASSDTTKSVMKHFYLINRLPTQVLDGKSPFEILYHKLPEYEFLHVFGCACFPCMRYTNHYKLEFRSRQCIFLGYNSSHKGYRCLDDDGRMIISWHVVFDEHVFPFRQRCNISTNGSCFPGVTKGLLPIISTSAFGPSGVNEGTIPHTVNSPSTNGLLLPVEQVTADLVDTHEAASPSAGGMLPHVAQVATDSTDVPIHSTPPGNIAEESPHGNVAEESPPGNVTEESPPGNVVEESPPGNIVEESPPGNVTEESPPGNIAKKLISYPGIEACSSSNVITPIYIDQTAPDQNIHPMVTRSKNGIRKPNGRRDVSCKWLFKIKRNANGSIVRYKARLVAKGFLQQPEIDFNEVFSHVVKPVTVRVIISLALAKGSSVCFESLKGYLISEGFDVSRSYASLFVRRTGAGMIYLLIYVDDIILTGSCSSEVQGVINKLHAKFSLKDLGLLKFFLGIEVYYDSNGLVLNQQKYVLDLLQRSGYAKAKELPTHMVTQCKLSAANGTLIDEVANNRSIVGALQYVVITRPDISYVVNPVLGFTDANWGLIWMTGNPHLDIASTLACSFYGKPTLWCNNTSTVAVCSNPVLYSKFKHVELDLFFVREIVVLADCRYKRFQLMRAGGMLVYVNCMKNVHQKAKLEMQSRDHRNPSEERTTNLKQALQFVVSESAKNEVLPELEDRKDGEEEKVDLGKRVQVVRIQFSEVVEATSVVVLPVCKVEQDVELILKVPSEYRSGGDFSVVEAEKCRNEVELDDTFYLAMVDGGLKVDTGSELKAIGVKESLGTVVLVVKPPKDDTDDQLSNEDWE</sequence>
<dbReference type="SUPFAM" id="SSF56672">
    <property type="entry name" value="DNA/RNA polymerases"/>
    <property type="match status" value="1"/>
</dbReference>
<comment type="caution">
    <text evidence="9">The sequence shown here is derived from an EMBL/GenBank/DDBJ whole genome shotgun (WGS) entry which is preliminary data.</text>
</comment>
<dbReference type="Pfam" id="PF14547">
    <property type="entry name" value="Hydrophob_seed"/>
    <property type="match status" value="1"/>
</dbReference>
<feature type="domain" description="Retroviral polymerase SH3-like" evidence="8">
    <location>
        <begin position="729"/>
        <end position="788"/>
    </location>
</feature>
<dbReference type="Proteomes" id="UP000436088">
    <property type="component" value="Unassembled WGS sequence"/>
</dbReference>
<comment type="similarity">
    <text evidence="1">Belongs to the plant LTP family. PEARLI1 subfamily.</text>
</comment>
<evidence type="ECO:0000256" key="3">
    <source>
        <dbReference type="SAM" id="SignalP"/>
    </source>
</evidence>
<feature type="region of interest" description="Disordered" evidence="2">
    <location>
        <begin position="408"/>
        <end position="429"/>
    </location>
</feature>
<evidence type="ECO:0000259" key="5">
    <source>
        <dbReference type="Pfam" id="PF14547"/>
    </source>
</evidence>
<keyword evidence="10" id="KW-1185">Reference proteome</keyword>
<evidence type="ECO:0000313" key="9">
    <source>
        <dbReference type="EMBL" id="KAE8664695.1"/>
    </source>
</evidence>
<dbReference type="InterPro" id="IPR013103">
    <property type="entry name" value="RVT_2"/>
</dbReference>
<dbReference type="SUPFAM" id="SSF47699">
    <property type="entry name" value="Bifunctional inhibitor/lipid-transfer protein/seed storage 2S albumin"/>
    <property type="match status" value="1"/>
</dbReference>
<feature type="domain" description="Hydrophobic seed protein" evidence="5">
    <location>
        <begin position="73"/>
        <end position="115"/>
    </location>
</feature>
<dbReference type="PANTHER" id="PTHR35299">
    <property type="entry name" value="RUBISCO ACCUMULATION FACTOR 1"/>
    <property type="match status" value="1"/>
</dbReference>
<feature type="region of interest" description="Disordered" evidence="2">
    <location>
        <begin position="874"/>
        <end position="937"/>
    </location>
</feature>
<feature type="compositionally biased region" description="Low complexity" evidence="2">
    <location>
        <begin position="37"/>
        <end position="50"/>
    </location>
</feature>
<feature type="region of interest" description="Disordered" evidence="2">
    <location>
        <begin position="29"/>
        <end position="52"/>
    </location>
</feature>
<dbReference type="PANTHER" id="PTHR35299:SF3">
    <property type="entry name" value="RUBISCO ACCUMULATION FACTOR 1.2, CHLOROPLASTIC"/>
    <property type="match status" value="1"/>
</dbReference>
<protein>
    <submittedName>
        <fullName evidence="9">Rubisco accumulation factor 1</fullName>
    </submittedName>
</protein>
<gene>
    <name evidence="9" type="ORF">F3Y22_tig00112738pilonHSYRG00063</name>
</gene>
<feature type="domain" description="Reverse transcriptase Ty1/copia-type" evidence="4">
    <location>
        <begin position="1059"/>
        <end position="1165"/>
    </location>
</feature>
<organism evidence="9 10">
    <name type="scientific">Hibiscus syriacus</name>
    <name type="common">Rose of Sharon</name>
    <dbReference type="NCBI Taxonomy" id="106335"/>
    <lineage>
        <taxon>Eukaryota</taxon>
        <taxon>Viridiplantae</taxon>
        <taxon>Streptophyta</taxon>
        <taxon>Embryophyta</taxon>
        <taxon>Tracheophyta</taxon>
        <taxon>Spermatophyta</taxon>
        <taxon>Magnoliopsida</taxon>
        <taxon>eudicotyledons</taxon>
        <taxon>Gunneridae</taxon>
        <taxon>Pentapetalae</taxon>
        <taxon>rosids</taxon>
        <taxon>malvids</taxon>
        <taxon>Malvales</taxon>
        <taxon>Malvaceae</taxon>
        <taxon>Malvoideae</taxon>
        <taxon>Hibiscus</taxon>
    </lineage>
</organism>
<evidence type="ECO:0000256" key="1">
    <source>
        <dbReference type="ARBA" id="ARBA00008965"/>
    </source>
</evidence>
<name>A0A6A2XBP7_HIBSY</name>
<dbReference type="Pfam" id="PF25597">
    <property type="entry name" value="SH3_retrovirus"/>
    <property type="match status" value="1"/>
</dbReference>
<evidence type="ECO:0000259" key="7">
    <source>
        <dbReference type="Pfam" id="PF18579"/>
    </source>
</evidence>
<dbReference type="InterPro" id="IPR041358">
    <property type="entry name" value="Raf1_N"/>
</dbReference>
<feature type="signal peptide" evidence="3">
    <location>
        <begin position="1"/>
        <end position="27"/>
    </location>
</feature>
<evidence type="ECO:0000259" key="6">
    <source>
        <dbReference type="Pfam" id="PF18578"/>
    </source>
</evidence>
<dbReference type="InterPro" id="IPR057670">
    <property type="entry name" value="SH3_retrovirus"/>
</dbReference>
<reference evidence="9" key="1">
    <citation type="submission" date="2019-09" db="EMBL/GenBank/DDBJ databases">
        <title>Draft genome information of white flower Hibiscus syriacus.</title>
        <authorList>
            <person name="Kim Y.-M."/>
        </authorList>
    </citation>
    <scope>NUCLEOTIDE SEQUENCE [LARGE SCALE GENOMIC DNA]</scope>
    <source>
        <strain evidence="9">YM2019G1</strain>
    </source>
</reference>
<feature type="chain" id="PRO_5025328967" evidence="3">
    <location>
        <begin position="28"/>
        <end position="1483"/>
    </location>
</feature>
<dbReference type="EMBL" id="VEPZ02001641">
    <property type="protein sequence ID" value="KAE8664695.1"/>
    <property type="molecule type" value="Genomic_DNA"/>
</dbReference>
<evidence type="ECO:0000259" key="4">
    <source>
        <dbReference type="Pfam" id="PF07727"/>
    </source>
</evidence>
<keyword evidence="3" id="KW-0732">Signal</keyword>
<accession>A0A6A2XBP7</accession>
<dbReference type="InterPro" id="IPR037494">
    <property type="entry name" value="RAF1"/>
</dbReference>
<dbReference type="InterPro" id="IPR036312">
    <property type="entry name" value="Bifun_inhib/LTP/seed_sf"/>
</dbReference>
<feature type="domain" description="Rubisco accumulation factor 1 helix turn helix" evidence="7">
    <location>
        <begin position="159"/>
        <end position="215"/>
    </location>
</feature>
<feature type="domain" description="Rubisco accumulation factor 1 alpha-helical" evidence="6">
    <location>
        <begin position="227"/>
        <end position="299"/>
    </location>
</feature>
<dbReference type="Gene3D" id="1.10.110.10">
    <property type="entry name" value="Plant lipid-transfer and hydrophobic proteins"/>
    <property type="match status" value="1"/>
</dbReference>
<dbReference type="InterPro" id="IPR043502">
    <property type="entry name" value="DNA/RNA_pol_sf"/>
</dbReference>